<dbReference type="InterPro" id="IPR046371">
    <property type="entry name" value="Bcl-2_BH1-3"/>
</dbReference>
<dbReference type="Proteomes" id="UP000314986">
    <property type="component" value="Unassembled WGS sequence"/>
</dbReference>
<comment type="subcellular location">
    <subcellularLocation>
        <location evidence="1">Mitochondrion outer membrane</location>
        <topology evidence="1">Single-pass membrane protein</topology>
    </subcellularLocation>
</comment>
<dbReference type="PROSITE" id="PS01080">
    <property type="entry name" value="BH1"/>
    <property type="match status" value="1"/>
</dbReference>
<keyword evidence="18" id="KW-1185">Reference proteome</keyword>
<keyword evidence="4" id="KW-0053">Apoptosis</keyword>
<dbReference type="GO" id="GO:0051049">
    <property type="term" value="P:regulation of transport"/>
    <property type="evidence" value="ECO:0007669"/>
    <property type="project" value="UniProtKB-ARBA"/>
</dbReference>
<accession>A0A4W3JVN7</accession>
<evidence type="ECO:0000256" key="1">
    <source>
        <dbReference type="ARBA" id="ARBA00004572"/>
    </source>
</evidence>
<dbReference type="FunFam" id="1.10.437.10:FF:000007">
    <property type="entry name" value="bcl-2 homologous antagonist/killer"/>
    <property type="match status" value="1"/>
</dbReference>
<evidence type="ECO:0000313" key="17">
    <source>
        <dbReference type="Ensembl" id="ENSCMIP00000042238.1"/>
    </source>
</evidence>
<evidence type="ECO:0000256" key="15">
    <source>
        <dbReference type="SAM" id="Phobius"/>
    </source>
</evidence>
<dbReference type="Pfam" id="PF00452">
    <property type="entry name" value="Bcl-2"/>
    <property type="match status" value="1"/>
</dbReference>
<protein>
    <recommendedName>
        <fullName evidence="12">Bcl-2 homologous antagonist/killer</fullName>
    </recommendedName>
    <alternativeName>
        <fullName evidence="13">Apoptosis regulator BAK</fullName>
    </alternativeName>
</protein>
<reference evidence="18" key="2">
    <citation type="journal article" date="2007" name="PLoS Biol.">
        <title>Survey sequencing and comparative analysis of the elephant shark (Callorhinchus milii) genome.</title>
        <authorList>
            <person name="Venkatesh B."/>
            <person name="Kirkness E.F."/>
            <person name="Loh Y.H."/>
            <person name="Halpern A.L."/>
            <person name="Lee A.P."/>
            <person name="Johnson J."/>
            <person name="Dandona N."/>
            <person name="Viswanathan L.D."/>
            <person name="Tay A."/>
            <person name="Venter J.C."/>
            <person name="Strausberg R.L."/>
            <person name="Brenner S."/>
        </authorList>
    </citation>
    <scope>NUCLEOTIDE SEQUENCE [LARGE SCALE GENOMIC DNA]</scope>
</reference>
<evidence type="ECO:0000256" key="2">
    <source>
        <dbReference type="ARBA" id="ARBA00009458"/>
    </source>
</evidence>
<dbReference type="SUPFAM" id="SSF56854">
    <property type="entry name" value="Bcl-2 inhibitors of programmed cell death"/>
    <property type="match status" value="1"/>
</dbReference>
<evidence type="ECO:0000256" key="5">
    <source>
        <dbReference type="ARBA" id="ARBA00022723"/>
    </source>
</evidence>
<proteinExistence type="inferred from homology"/>
<evidence type="ECO:0000256" key="7">
    <source>
        <dbReference type="ARBA" id="ARBA00022833"/>
    </source>
</evidence>
<feature type="compositionally biased region" description="Basic residues" evidence="14">
    <location>
        <begin position="16"/>
        <end position="26"/>
    </location>
</feature>
<dbReference type="STRING" id="7868.ENSCMIP00000042238"/>
<dbReference type="GO" id="GO:0097192">
    <property type="term" value="P:extrinsic apoptotic signaling pathway in absence of ligand"/>
    <property type="evidence" value="ECO:0007669"/>
    <property type="project" value="TreeGrafter"/>
</dbReference>
<dbReference type="InterPro" id="IPR020728">
    <property type="entry name" value="Bcl2_BH3_motif_CS"/>
</dbReference>
<organism evidence="17 18">
    <name type="scientific">Callorhinchus milii</name>
    <name type="common">Ghost shark</name>
    <dbReference type="NCBI Taxonomy" id="7868"/>
    <lineage>
        <taxon>Eukaryota</taxon>
        <taxon>Metazoa</taxon>
        <taxon>Chordata</taxon>
        <taxon>Craniata</taxon>
        <taxon>Vertebrata</taxon>
        <taxon>Chondrichthyes</taxon>
        <taxon>Holocephali</taxon>
        <taxon>Chimaeriformes</taxon>
        <taxon>Callorhinchidae</taxon>
        <taxon>Callorhinchus</taxon>
    </lineage>
</organism>
<evidence type="ECO:0000256" key="6">
    <source>
        <dbReference type="ARBA" id="ARBA00022787"/>
    </source>
</evidence>
<evidence type="ECO:0000256" key="11">
    <source>
        <dbReference type="ARBA" id="ARBA00023136"/>
    </source>
</evidence>
<dbReference type="OrthoDB" id="6020735at2759"/>
<dbReference type="GO" id="GO:0051400">
    <property type="term" value="F:BH domain binding"/>
    <property type="evidence" value="ECO:0007669"/>
    <property type="project" value="TreeGrafter"/>
</dbReference>
<dbReference type="GO" id="GO:0005783">
    <property type="term" value="C:endoplasmic reticulum"/>
    <property type="evidence" value="ECO:0007669"/>
    <property type="project" value="GOC"/>
</dbReference>
<dbReference type="GO" id="GO:0032469">
    <property type="term" value="P:endoplasmic reticulum calcium ion homeostasis"/>
    <property type="evidence" value="ECO:0007669"/>
    <property type="project" value="UniProtKB-ARBA"/>
</dbReference>
<dbReference type="PROSITE" id="PS01259">
    <property type="entry name" value="BH3"/>
    <property type="match status" value="1"/>
</dbReference>
<feature type="region of interest" description="Disordered" evidence="14">
    <location>
        <begin position="1"/>
        <end position="34"/>
    </location>
</feature>
<dbReference type="GO" id="GO:0042802">
    <property type="term" value="F:identical protein binding"/>
    <property type="evidence" value="ECO:0007669"/>
    <property type="project" value="UniProtKB-ARBA"/>
</dbReference>
<dbReference type="GO" id="GO:0008630">
    <property type="term" value="P:intrinsic apoptotic signaling pathway in response to DNA damage"/>
    <property type="evidence" value="ECO:0007669"/>
    <property type="project" value="TreeGrafter"/>
</dbReference>
<evidence type="ECO:0000256" key="8">
    <source>
        <dbReference type="ARBA" id="ARBA00022989"/>
    </source>
</evidence>
<dbReference type="SMART" id="SM00337">
    <property type="entry name" value="BCL"/>
    <property type="match status" value="1"/>
</dbReference>
<dbReference type="OMA" id="HYIARWI"/>
<dbReference type="PANTHER" id="PTHR11256">
    <property type="entry name" value="BCL-2 RELATED"/>
    <property type="match status" value="1"/>
</dbReference>
<comment type="similarity">
    <text evidence="2">Belongs to the Bcl-2 family.</text>
</comment>
<dbReference type="GeneTree" id="ENSGT01130000278292"/>
<keyword evidence="5" id="KW-0479">Metal-binding</keyword>
<keyword evidence="6" id="KW-1000">Mitochondrion outer membrane</keyword>
<feature type="domain" description="Bcl-2 Bcl-2 homology region 1-3" evidence="16">
    <location>
        <begin position="84"/>
        <end position="183"/>
    </location>
</feature>
<reference evidence="17" key="4">
    <citation type="submission" date="2025-08" db="UniProtKB">
        <authorList>
            <consortium name="Ensembl"/>
        </authorList>
    </citation>
    <scope>IDENTIFICATION</scope>
</reference>
<dbReference type="GeneID" id="103179069"/>
<keyword evidence="11 15" id="KW-0472">Membrane</keyword>
<evidence type="ECO:0000256" key="13">
    <source>
        <dbReference type="ARBA" id="ARBA00083617"/>
    </source>
</evidence>
<reference evidence="17" key="5">
    <citation type="submission" date="2025-09" db="UniProtKB">
        <authorList>
            <consortium name="Ensembl"/>
        </authorList>
    </citation>
    <scope>IDENTIFICATION</scope>
</reference>
<sequence length="217" mass="24807">MASGGDGDPFRSNLPRNRKNLHRRPSRPVTEEGVVQETEEVFRSYVFFRYQTEREEGGNVPEDPEIAEMHQSPESTTALVGRQLAVIGDDINRRYDLEFHNLLSTLPLNAENAYDYFRKIALGLFESGINWGRVIALLGFGYRMALYVFQRGIKGFISQIAKFVAEFVLRNRIARWIAAQGGWVAALDLDNVYMKWMAGILAVVLMGVFVIHKFYRP</sequence>
<reference evidence="18" key="1">
    <citation type="journal article" date="2006" name="Science">
        <title>Ancient noncoding elements conserved in the human genome.</title>
        <authorList>
            <person name="Venkatesh B."/>
            <person name="Kirkness E.F."/>
            <person name="Loh Y.H."/>
            <person name="Halpern A.L."/>
            <person name="Lee A.P."/>
            <person name="Johnson J."/>
            <person name="Dandona N."/>
            <person name="Viswanathan L.D."/>
            <person name="Tay A."/>
            <person name="Venter J.C."/>
            <person name="Strausberg R.L."/>
            <person name="Brenner S."/>
        </authorList>
    </citation>
    <scope>NUCLEOTIDE SEQUENCE [LARGE SCALE GENOMIC DNA]</scope>
</reference>
<evidence type="ECO:0000256" key="12">
    <source>
        <dbReference type="ARBA" id="ARBA00067978"/>
    </source>
</evidence>
<dbReference type="CDD" id="cd06845">
    <property type="entry name" value="Bcl-2_like"/>
    <property type="match status" value="1"/>
</dbReference>
<keyword evidence="3 15" id="KW-0812">Transmembrane</keyword>
<dbReference type="InterPro" id="IPR020717">
    <property type="entry name" value="Bcl2_BH1_motif_CS"/>
</dbReference>
<dbReference type="GO" id="GO:0034220">
    <property type="term" value="P:monoatomic ion transmembrane transport"/>
    <property type="evidence" value="ECO:0007669"/>
    <property type="project" value="UniProtKB-ARBA"/>
</dbReference>
<dbReference type="PANTHER" id="PTHR11256:SF41">
    <property type="entry name" value="BCL-2 HOMOLOGOUS ANTAGONIST_KILLER"/>
    <property type="match status" value="1"/>
</dbReference>
<evidence type="ECO:0000259" key="16">
    <source>
        <dbReference type="SMART" id="SM00337"/>
    </source>
</evidence>
<name>A0A4W3JVN7_CALMI</name>
<dbReference type="AlphaFoldDB" id="A0A4W3JVN7"/>
<keyword evidence="8 15" id="KW-1133">Transmembrane helix</keyword>
<dbReference type="PROSITE" id="PS50062">
    <property type="entry name" value="BCL2_FAMILY"/>
    <property type="match status" value="1"/>
</dbReference>
<dbReference type="InterPro" id="IPR020726">
    <property type="entry name" value="Bcl2_BH2_motif_CS"/>
</dbReference>
<evidence type="ECO:0000256" key="9">
    <source>
        <dbReference type="ARBA" id="ARBA00022990"/>
    </source>
</evidence>
<dbReference type="InterPro" id="IPR002475">
    <property type="entry name" value="Bcl2-like"/>
</dbReference>
<evidence type="ECO:0000256" key="4">
    <source>
        <dbReference type="ARBA" id="ARBA00022703"/>
    </source>
</evidence>
<evidence type="ECO:0000256" key="3">
    <source>
        <dbReference type="ARBA" id="ARBA00022692"/>
    </source>
</evidence>
<dbReference type="InterPro" id="IPR026298">
    <property type="entry name" value="Bcl-2_fam"/>
</dbReference>
<dbReference type="GO" id="GO:0051649">
    <property type="term" value="P:establishment of localization in cell"/>
    <property type="evidence" value="ECO:0007669"/>
    <property type="project" value="UniProtKB-ARBA"/>
</dbReference>
<dbReference type="InterPro" id="IPR036834">
    <property type="entry name" value="Bcl-2-like_sf"/>
</dbReference>
<evidence type="ECO:0000313" key="18">
    <source>
        <dbReference type="Proteomes" id="UP000314986"/>
    </source>
</evidence>
<dbReference type="GO" id="GO:0043065">
    <property type="term" value="P:positive regulation of apoptotic process"/>
    <property type="evidence" value="ECO:0007669"/>
    <property type="project" value="UniProtKB-ARBA"/>
</dbReference>
<reference evidence="18" key="3">
    <citation type="journal article" date="2014" name="Nature">
        <title>Elephant shark genome provides unique insights into gnathostome evolution.</title>
        <authorList>
            <consortium name="International Elephant Shark Genome Sequencing Consortium"/>
            <person name="Venkatesh B."/>
            <person name="Lee A.P."/>
            <person name="Ravi V."/>
            <person name="Maurya A.K."/>
            <person name="Lian M.M."/>
            <person name="Swann J.B."/>
            <person name="Ohta Y."/>
            <person name="Flajnik M.F."/>
            <person name="Sutoh Y."/>
            <person name="Kasahara M."/>
            <person name="Hoon S."/>
            <person name="Gangu V."/>
            <person name="Roy S.W."/>
            <person name="Irimia M."/>
            <person name="Korzh V."/>
            <person name="Kondrychyn I."/>
            <person name="Lim Z.W."/>
            <person name="Tay B.H."/>
            <person name="Tohari S."/>
            <person name="Kong K.W."/>
            <person name="Ho S."/>
            <person name="Lorente-Galdos B."/>
            <person name="Quilez J."/>
            <person name="Marques-Bonet T."/>
            <person name="Raney B.J."/>
            <person name="Ingham P.W."/>
            <person name="Tay A."/>
            <person name="Hillier L.W."/>
            <person name="Minx P."/>
            <person name="Boehm T."/>
            <person name="Wilson R.K."/>
            <person name="Brenner S."/>
            <person name="Warren W.C."/>
        </authorList>
    </citation>
    <scope>NUCLEOTIDE SEQUENCE [LARGE SCALE GENOMIC DNA]</scope>
</reference>
<evidence type="ECO:0000256" key="14">
    <source>
        <dbReference type="SAM" id="MobiDB-lite"/>
    </source>
</evidence>
<dbReference type="PRINTS" id="PR01862">
    <property type="entry name" value="BCL2FAMILY"/>
</dbReference>
<dbReference type="GO" id="GO:0097145">
    <property type="term" value="C:BAK complex"/>
    <property type="evidence" value="ECO:0007669"/>
    <property type="project" value="UniProtKB-ARBA"/>
</dbReference>
<dbReference type="GO" id="GO:0001836">
    <property type="term" value="P:release of cytochrome c from mitochondria"/>
    <property type="evidence" value="ECO:0007669"/>
    <property type="project" value="TreeGrafter"/>
</dbReference>
<keyword evidence="9" id="KW-0007">Acetylation</keyword>
<dbReference type="GO" id="GO:0070059">
    <property type="term" value="P:intrinsic apoptotic signaling pathway in response to endoplasmic reticulum stress"/>
    <property type="evidence" value="ECO:0007669"/>
    <property type="project" value="UniProtKB-ARBA"/>
</dbReference>
<dbReference type="Ensembl" id="ENSCMIT00000042844.1">
    <property type="protein sequence ID" value="ENSCMIP00000042238.1"/>
    <property type="gene ID" value="ENSCMIG00000017551.1"/>
</dbReference>
<dbReference type="GO" id="GO:0005741">
    <property type="term" value="C:mitochondrial outer membrane"/>
    <property type="evidence" value="ECO:0007669"/>
    <property type="project" value="UniProtKB-SubCell"/>
</dbReference>
<evidence type="ECO:0000256" key="10">
    <source>
        <dbReference type="ARBA" id="ARBA00023128"/>
    </source>
</evidence>
<dbReference type="GO" id="GO:0015288">
    <property type="term" value="F:porin activity"/>
    <property type="evidence" value="ECO:0007669"/>
    <property type="project" value="TreeGrafter"/>
</dbReference>
<keyword evidence="10" id="KW-0496">Mitochondrion</keyword>
<feature type="transmembrane region" description="Helical" evidence="15">
    <location>
        <begin position="196"/>
        <end position="215"/>
    </location>
</feature>
<dbReference type="Gene3D" id="1.10.437.10">
    <property type="entry name" value="Blc2-like"/>
    <property type="match status" value="1"/>
</dbReference>
<dbReference type="GO" id="GO:0034644">
    <property type="term" value="P:cellular response to UV"/>
    <property type="evidence" value="ECO:0007669"/>
    <property type="project" value="UniProtKB-ARBA"/>
</dbReference>
<dbReference type="GO" id="GO:0046872">
    <property type="term" value="F:metal ion binding"/>
    <property type="evidence" value="ECO:0007669"/>
    <property type="project" value="UniProtKB-KW"/>
</dbReference>
<gene>
    <name evidence="17" type="primary">LOC103179069</name>
</gene>
<dbReference type="RefSeq" id="XP_007892341.1">
    <property type="nucleotide sequence ID" value="XM_007894150.2"/>
</dbReference>
<dbReference type="InParanoid" id="A0A4W3JVN7"/>
<dbReference type="PROSITE" id="PS01258">
    <property type="entry name" value="BH2"/>
    <property type="match status" value="1"/>
</dbReference>
<keyword evidence="7" id="KW-0862">Zinc</keyword>
<dbReference type="KEGG" id="cmk:103179069"/>